<accession>A0A4Y6URW1</accession>
<dbReference type="OrthoDB" id="3532550at2"/>
<sequence length="115" mass="12912">MAEAKPTLQPLRIPAGWTIDVNELYEPDFSAEPVDGGYGSILFNALHRERGHELYVRRGPQGDPAGSVLLQRYLLKFEPQGSGVLAGYLVDELRLREGAPLIERLETHMRLPSWT</sequence>
<evidence type="ECO:0000313" key="2">
    <source>
        <dbReference type="Proteomes" id="UP000316968"/>
    </source>
</evidence>
<proteinExistence type="predicted"/>
<dbReference type="RefSeq" id="WP_141445889.1">
    <property type="nucleotide sequence ID" value="NZ_CP041217.1"/>
</dbReference>
<keyword evidence="2" id="KW-1185">Reference proteome</keyword>
<organism evidence="1 2">
    <name type="scientific">Saccharibacillus brassicae</name>
    <dbReference type="NCBI Taxonomy" id="2583377"/>
    <lineage>
        <taxon>Bacteria</taxon>
        <taxon>Bacillati</taxon>
        <taxon>Bacillota</taxon>
        <taxon>Bacilli</taxon>
        <taxon>Bacillales</taxon>
        <taxon>Paenibacillaceae</taxon>
        <taxon>Saccharibacillus</taxon>
    </lineage>
</organism>
<reference evidence="1 2" key="1">
    <citation type="submission" date="2019-06" db="EMBL/GenBank/DDBJ databases">
        <title>Saccharibacillus brassicae sp. nov., an endophytic bacterium isolated from Chinese cabbage seeds (Brassica pekinensis).</title>
        <authorList>
            <person name="Jiang L."/>
            <person name="Lee J."/>
            <person name="Kim S.W."/>
        </authorList>
    </citation>
    <scope>NUCLEOTIDE SEQUENCE [LARGE SCALE GENOMIC DNA]</scope>
    <source>
        <strain evidence="2">KCTC 43072 / ATSA2</strain>
    </source>
</reference>
<evidence type="ECO:0000313" key="1">
    <source>
        <dbReference type="EMBL" id="QDH19500.1"/>
    </source>
</evidence>
<protein>
    <submittedName>
        <fullName evidence="1">Uncharacterized protein</fullName>
    </submittedName>
</protein>
<dbReference type="EMBL" id="CP041217">
    <property type="protein sequence ID" value="QDH19500.1"/>
    <property type="molecule type" value="Genomic_DNA"/>
</dbReference>
<gene>
    <name evidence="1" type="ORF">FFV09_00680</name>
</gene>
<dbReference type="Proteomes" id="UP000316968">
    <property type="component" value="Chromosome"/>
</dbReference>
<dbReference type="AlphaFoldDB" id="A0A4Y6URW1"/>
<dbReference type="KEGG" id="saca:FFV09_00680"/>
<name>A0A4Y6URW1_SACBS</name>